<gene>
    <name evidence="4" type="ORF">AWM72_09120</name>
</gene>
<name>A0A0X8FCU5_9LACT</name>
<dbReference type="KEGG" id="asan:AWM72_09120"/>
<keyword evidence="2" id="KW-0175">Coiled coil</keyword>
<proteinExistence type="predicted"/>
<feature type="coiled-coil region" evidence="2">
    <location>
        <begin position="25"/>
        <end position="96"/>
    </location>
</feature>
<evidence type="ECO:0000259" key="3">
    <source>
        <dbReference type="Pfam" id="PF05065"/>
    </source>
</evidence>
<feature type="domain" description="Phage capsid-like C-terminal" evidence="3">
    <location>
        <begin position="134"/>
        <end position="385"/>
    </location>
</feature>
<sequence>MMNPIILANRIKLKRDALTPLSQELNDLLDKREQLLKAADEAESEKDLDDIQKTADDLKAEIEDKKEEKSKLEDEINNLEDQLKEINDKAPDTLKDGQKEGARAMTTPTKETREAINAYVHTQGETRDFTSVDGGALIPEELLSPKVVETEATDLSKYVNRVSVNSGGGKYPVIKHTDNKMTSVEELANNPKLANPTIQNVTYDVSTYRGYIPISQEVIDDANYDVTGLIANEINGQALNTKNHYIAEAMKAATKKAVKGPDGLKTLVNTGIKRIYDVKYYISASLYNALDLLKDKNGRYLLQDDITVESGKRLFGKEVIVLDDTLIGKKDGDKVGFVGDLNKAITLFDRKQASVKWVDHDIYGQLLAGYLRFDVKPTDTDAGVYVTYTDEAQA</sequence>
<dbReference type="Proteomes" id="UP000069912">
    <property type="component" value="Chromosome"/>
</dbReference>
<dbReference type="EMBL" id="CP014160">
    <property type="protein sequence ID" value="AMB94905.1"/>
    <property type="molecule type" value="Genomic_DNA"/>
</dbReference>
<dbReference type="Pfam" id="PF05065">
    <property type="entry name" value="Phage_capsid"/>
    <property type="match status" value="1"/>
</dbReference>
<accession>A0A0X8FCU5</accession>
<reference evidence="5" key="2">
    <citation type="submission" date="2016-01" db="EMBL/GenBank/DDBJ databases">
        <title>Six Aerococcus type strain genome sequencing and assembly using PacBio and Illumina Hiseq.</title>
        <authorList>
            <person name="Carkaci D."/>
            <person name="Dargis R."/>
            <person name="Nielsen X.C."/>
            <person name="Skovgaard O."/>
            <person name="Fuursted K."/>
            <person name="Christensen J.J."/>
        </authorList>
    </citation>
    <scope>NUCLEOTIDE SEQUENCE [LARGE SCALE GENOMIC DNA]</scope>
    <source>
        <strain evidence="5">CCUG43001</strain>
    </source>
</reference>
<reference evidence="4 5" key="1">
    <citation type="journal article" date="2016" name="Genome Announc.">
        <title>Complete Genome Sequences of Aerococcus christensenii CCUG 28831T, Aerococcus sanguinicola CCUG 43001T, Aerococcus urinae CCUG 36881T, Aerococcus urinaeequi CCUG 28094T, Aerococcus urinaehominis CCUG 42038 BT, and Aerococcus viridans CCUG 4311T.</title>
        <authorList>
            <person name="Carkaci D."/>
            <person name="Dargis R."/>
            <person name="Nielsen X.C."/>
            <person name="Skovgaard O."/>
            <person name="Fuursted K."/>
            <person name="Christensen J.J."/>
        </authorList>
    </citation>
    <scope>NUCLEOTIDE SEQUENCE [LARGE SCALE GENOMIC DNA]</scope>
    <source>
        <strain evidence="4 5">CCUG43001</strain>
    </source>
</reference>
<dbReference type="InterPro" id="IPR024455">
    <property type="entry name" value="Phage_capsid"/>
</dbReference>
<dbReference type="Gene3D" id="3.30.2320.10">
    <property type="entry name" value="hypothetical protein PF0899 domain"/>
    <property type="match status" value="1"/>
</dbReference>
<protein>
    <submittedName>
        <fullName evidence="4">Capsid protein</fullName>
    </submittedName>
</protein>
<dbReference type="AlphaFoldDB" id="A0A0X8FCU5"/>
<dbReference type="SUPFAM" id="SSF56563">
    <property type="entry name" value="Major capsid protein gp5"/>
    <property type="match status" value="1"/>
</dbReference>
<organism evidence="4 5">
    <name type="scientific">Aerococcus sanguinicola</name>
    <dbReference type="NCBI Taxonomy" id="119206"/>
    <lineage>
        <taxon>Bacteria</taxon>
        <taxon>Bacillati</taxon>
        <taxon>Bacillota</taxon>
        <taxon>Bacilli</taxon>
        <taxon>Lactobacillales</taxon>
        <taxon>Aerococcaceae</taxon>
        <taxon>Aerococcus</taxon>
    </lineage>
</organism>
<evidence type="ECO:0000313" key="5">
    <source>
        <dbReference type="Proteomes" id="UP000069912"/>
    </source>
</evidence>
<dbReference type="Gene3D" id="3.30.2400.10">
    <property type="entry name" value="Major capsid protein gp5"/>
    <property type="match status" value="1"/>
</dbReference>
<keyword evidence="5" id="KW-1185">Reference proteome</keyword>
<evidence type="ECO:0000313" key="4">
    <source>
        <dbReference type="EMBL" id="AMB94905.1"/>
    </source>
</evidence>
<dbReference type="NCBIfam" id="TIGR01554">
    <property type="entry name" value="major_cap_HK97"/>
    <property type="match status" value="1"/>
</dbReference>
<dbReference type="InterPro" id="IPR054612">
    <property type="entry name" value="Phage_capsid-like_C"/>
</dbReference>
<evidence type="ECO:0000256" key="2">
    <source>
        <dbReference type="SAM" id="Coils"/>
    </source>
</evidence>
<comment type="subcellular location">
    <subcellularLocation>
        <location evidence="1">Virion</location>
    </subcellularLocation>
</comment>
<evidence type="ECO:0000256" key="1">
    <source>
        <dbReference type="ARBA" id="ARBA00004328"/>
    </source>
</evidence>